<dbReference type="KEGG" id="abas:ACPOL_6501"/>
<gene>
    <name evidence="1" type="ORF">ACPOL_6501</name>
</gene>
<name>A0A2Z5GAT3_9BACT</name>
<reference evidence="1 2" key="1">
    <citation type="journal article" date="2018" name="Front. Microbiol.">
        <title>Hydrolytic Capabilities as a Key to Environmental Success: Chitinolytic and Cellulolytic Acidobacteria From Acidic Sub-arctic Soils and Boreal Peatlands.</title>
        <authorList>
            <person name="Belova S.E."/>
            <person name="Ravin N.V."/>
            <person name="Pankratov T.A."/>
            <person name="Rakitin A.L."/>
            <person name="Ivanova A.A."/>
            <person name="Beletsky A.V."/>
            <person name="Mardanov A.V."/>
            <person name="Sinninghe Damste J.S."/>
            <person name="Dedysh S.N."/>
        </authorList>
    </citation>
    <scope>NUCLEOTIDE SEQUENCE [LARGE SCALE GENOMIC DNA]</scope>
    <source>
        <strain evidence="1 2">SBC82</strain>
    </source>
</reference>
<evidence type="ECO:0000313" key="1">
    <source>
        <dbReference type="EMBL" id="AXC15725.1"/>
    </source>
</evidence>
<accession>A0A2Z5GAT3</accession>
<keyword evidence="2" id="KW-1185">Reference proteome</keyword>
<dbReference type="Proteomes" id="UP000253606">
    <property type="component" value="Chromosome"/>
</dbReference>
<protein>
    <submittedName>
        <fullName evidence="1">Uncharacterized protein</fullName>
    </submittedName>
</protein>
<organism evidence="1 2">
    <name type="scientific">Acidisarcina polymorpha</name>
    <dbReference type="NCBI Taxonomy" id="2211140"/>
    <lineage>
        <taxon>Bacteria</taxon>
        <taxon>Pseudomonadati</taxon>
        <taxon>Acidobacteriota</taxon>
        <taxon>Terriglobia</taxon>
        <taxon>Terriglobales</taxon>
        <taxon>Acidobacteriaceae</taxon>
        <taxon>Acidisarcina</taxon>
    </lineage>
</organism>
<dbReference type="EMBL" id="CP030840">
    <property type="protein sequence ID" value="AXC15725.1"/>
    <property type="molecule type" value="Genomic_DNA"/>
</dbReference>
<proteinExistence type="predicted"/>
<sequence>MRQIQPKVLRKHLYSIVIDQNVPSKSLVSWNAGYDRPTGGL</sequence>
<evidence type="ECO:0000313" key="2">
    <source>
        <dbReference type="Proteomes" id="UP000253606"/>
    </source>
</evidence>
<dbReference type="AlphaFoldDB" id="A0A2Z5GAT3"/>